<protein>
    <submittedName>
        <fullName evidence="1">Uncharacterized protein</fullName>
    </submittedName>
</protein>
<evidence type="ECO:0000313" key="2">
    <source>
        <dbReference type="Proteomes" id="UP000037510"/>
    </source>
</evidence>
<dbReference type="EMBL" id="JTDY01010142">
    <property type="protein sequence ID" value="KOB60812.1"/>
    <property type="molecule type" value="Genomic_DNA"/>
</dbReference>
<name>A0A0L7KBY8_OPEBR</name>
<gene>
    <name evidence="1" type="ORF">OBRU01_25182</name>
</gene>
<reference evidence="1 2" key="1">
    <citation type="journal article" date="2015" name="Genome Biol. Evol.">
        <title>The genome of winter moth (Operophtera brumata) provides a genomic perspective on sexual dimorphism and phenology.</title>
        <authorList>
            <person name="Derks M.F."/>
            <person name="Smit S."/>
            <person name="Salis L."/>
            <person name="Schijlen E."/>
            <person name="Bossers A."/>
            <person name="Mateman C."/>
            <person name="Pijl A.S."/>
            <person name="de Ridder D."/>
            <person name="Groenen M.A."/>
            <person name="Visser M.E."/>
            <person name="Megens H.J."/>
        </authorList>
    </citation>
    <scope>NUCLEOTIDE SEQUENCE [LARGE SCALE GENOMIC DNA]</scope>
    <source>
        <strain evidence="1">WM2013NL</strain>
        <tissue evidence="1">Head and thorax</tissue>
    </source>
</reference>
<dbReference type="AlphaFoldDB" id="A0A0L7KBY8"/>
<evidence type="ECO:0000313" key="1">
    <source>
        <dbReference type="EMBL" id="KOB60812.1"/>
    </source>
</evidence>
<comment type="caution">
    <text evidence="1">The sequence shown here is derived from an EMBL/GenBank/DDBJ whole genome shotgun (WGS) entry which is preliminary data.</text>
</comment>
<dbReference type="Proteomes" id="UP000037510">
    <property type="component" value="Unassembled WGS sequence"/>
</dbReference>
<sequence length="341" mass="37105">NKAALCQRAVVQRQGWTHFRYHDESCGALVQQQGSAVPTSRVAAARLDTFQVPRRVLWCSGSATRQRCANEPWCSGKAGHISGTTKSPVVLWFSNKAALCQRAVVQRQGWTHFRYHDESCGALLQQQGSTVPTSRGAAARLDTFQIPRRVLWCSGSATWQRCANEPWCSGKAGHISGTSTSPVVLWFSNMAALCQRAVVQRQGWTHFRYLDESCGALVQQHGSAVPTSRGAAARLDTFQFHISPRMVLLDCSKLQLGRGRRDDSVDGDTESADVQSEFSRLILEEMEKAELIAAIPLYVGVPADSSAMQQFAHAMSRMGGGLTNGHANGALRNGAAHAGLP</sequence>
<dbReference type="STRING" id="104452.A0A0L7KBY8"/>
<proteinExistence type="predicted"/>
<feature type="non-terminal residue" evidence="1">
    <location>
        <position position="1"/>
    </location>
</feature>
<organism evidence="1 2">
    <name type="scientific">Operophtera brumata</name>
    <name type="common">Winter moth</name>
    <name type="synonym">Phalaena brumata</name>
    <dbReference type="NCBI Taxonomy" id="104452"/>
    <lineage>
        <taxon>Eukaryota</taxon>
        <taxon>Metazoa</taxon>
        <taxon>Ecdysozoa</taxon>
        <taxon>Arthropoda</taxon>
        <taxon>Hexapoda</taxon>
        <taxon>Insecta</taxon>
        <taxon>Pterygota</taxon>
        <taxon>Neoptera</taxon>
        <taxon>Endopterygota</taxon>
        <taxon>Lepidoptera</taxon>
        <taxon>Glossata</taxon>
        <taxon>Ditrysia</taxon>
        <taxon>Geometroidea</taxon>
        <taxon>Geometridae</taxon>
        <taxon>Larentiinae</taxon>
        <taxon>Operophtera</taxon>
    </lineage>
</organism>
<accession>A0A0L7KBY8</accession>
<feature type="non-terminal residue" evidence="1">
    <location>
        <position position="341"/>
    </location>
</feature>
<keyword evidence="2" id="KW-1185">Reference proteome</keyword>